<dbReference type="STRING" id="1121420.SAMN02746098_01318"/>
<keyword evidence="2" id="KW-1185">Reference proteome</keyword>
<dbReference type="EMBL" id="FQXJ01000004">
    <property type="protein sequence ID" value="SHH73590.1"/>
    <property type="molecule type" value="Genomic_DNA"/>
</dbReference>
<proteinExistence type="predicted"/>
<dbReference type="Proteomes" id="UP000183954">
    <property type="component" value="Unassembled WGS sequence"/>
</dbReference>
<accession>A0A1M5VEC5</accession>
<reference evidence="2" key="1">
    <citation type="submission" date="2016-11" db="EMBL/GenBank/DDBJ databases">
        <authorList>
            <person name="Varghese N."/>
            <person name="Submissions S."/>
        </authorList>
    </citation>
    <scope>NUCLEOTIDE SEQUENCE [LARGE SCALE GENOMIC DNA]</scope>
    <source>
        <strain evidence="2">DSM 15449</strain>
    </source>
</reference>
<dbReference type="AlphaFoldDB" id="A0A1M5VEC5"/>
<evidence type="ECO:0000313" key="2">
    <source>
        <dbReference type="Proteomes" id="UP000183954"/>
    </source>
</evidence>
<gene>
    <name evidence="1" type="ORF">SAMN02746098_01318</name>
</gene>
<evidence type="ECO:0000313" key="1">
    <source>
        <dbReference type="EMBL" id="SHH73590.1"/>
    </source>
</evidence>
<sequence>MLLVLIGIALVIGYYSFSTYAKSKDLSYNELTDYIDQHYFEGKSKNLTIVLANL</sequence>
<protein>
    <submittedName>
        <fullName evidence="1">Uncharacterized protein</fullName>
    </submittedName>
</protein>
<name>A0A1M5VEC5_9FIRM</name>
<organism evidence="1 2">
    <name type="scientific">Desulfosporosinus lacus DSM 15449</name>
    <dbReference type="NCBI Taxonomy" id="1121420"/>
    <lineage>
        <taxon>Bacteria</taxon>
        <taxon>Bacillati</taxon>
        <taxon>Bacillota</taxon>
        <taxon>Clostridia</taxon>
        <taxon>Eubacteriales</taxon>
        <taxon>Desulfitobacteriaceae</taxon>
        <taxon>Desulfosporosinus</taxon>
    </lineage>
</organism>